<accession>W9RW31</accession>
<dbReference type="EMBL" id="KE345297">
    <property type="protein sequence ID" value="EXB99132.1"/>
    <property type="molecule type" value="Genomic_DNA"/>
</dbReference>
<dbReference type="PANTHER" id="PTHR34553">
    <property type="entry name" value="OS05G0597400 PROTEIN"/>
    <property type="match status" value="1"/>
</dbReference>
<proteinExistence type="predicted"/>
<evidence type="ECO:0000256" key="1">
    <source>
        <dbReference type="SAM" id="Phobius"/>
    </source>
</evidence>
<sequence length="129" mass="14608">MLFLQNLGKAVKVFLSITRAIKLLVSLITKPLMYPVKKMVNCLMPLWSLFTVAAKEFHNIRSAMLEFFCGVVSFLFDVFILPLKVLFTSIEFRRHNIKKATKGLEIQTEGIKSTETTTGIAIGKAIERL</sequence>
<keyword evidence="1" id="KW-0812">Transmembrane</keyword>
<protein>
    <submittedName>
        <fullName evidence="2">Uncharacterized protein</fullName>
    </submittedName>
</protein>
<dbReference type="PANTHER" id="PTHR34553:SF8">
    <property type="match status" value="1"/>
</dbReference>
<organism evidence="2 3">
    <name type="scientific">Morus notabilis</name>
    <dbReference type="NCBI Taxonomy" id="981085"/>
    <lineage>
        <taxon>Eukaryota</taxon>
        <taxon>Viridiplantae</taxon>
        <taxon>Streptophyta</taxon>
        <taxon>Embryophyta</taxon>
        <taxon>Tracheophyta</taxon>
        <taxon>Spermatophyta</taxon>
        <taxon>Magnoliopsida</taxon>
        <taxon>eudicotyledons</taxon>
        <taxon>Gunneridae</taxon>
        <taxon>Pentapetalae</taxon>
        <taxon>rosids</taxon>
        <taxon>fabids</taxon>
        <taxon>Rosales</taxon>
        <taxon>Moraceae</taxon>
        <taxon>Moreae</taxon>
        <taxon>Morus</taxon>
    </lineage>
</organism>
<dbReference type="Proteomes" id="UP000030645">
    <property type="component" value="Unassembled WGS sequence"/>
</dbReference>
<dbReference type="AlphaFoldDB" id="W9RW31"/>
<gene>
    <name evidence="2" type="ORF">L484_007040</name>
</gene>
<name>W9RW31_9ROSA</name>
<feature type="transmembrane region" description="Helical" evidence="1">
    <location>
        <begin position="63"/>
        <end position="87"/>
    </location>
</feature>
<reference evidence="3" key="1">
    <citation type="submission" date="2013-01" db="EMBL/GenBank/DDBJ databases">
        <title>Draft Genome Sequence of a Mulberry Tree, Morus notabilis C.K. Schneid.</title>
        <authorList>
            <person name="He N."/>
            <person name="Zhao S."/>
        </authorList>
    </citation>
    <scope>NUCLEOTIDE SEQUENCE</scope>
</reference>
<dbReference type="STRING" id="981085.W9RW31"/>
<keyword evidence="3" id="KW-1185">Reference proteome</keyword>
<keyword evidence="1" id="KW-1133">Transmembrane helix</keyword>
<keyword evidence="1" id="KW-0472">Membrane</keyword>
<evidence type="ECO:0000313" key="3">
    <source>
        <dbReference type="Proteomes" id="UP000030645"/>
    </source>
</evidence>
<evidence type="ECO:0000313" key="2">
    <source>
        <dbReference type="EMBL" id="EXB99132.1"/>
    </source>
</evidence>